<dbReference type="InterPro" id="IPR037175">
    <property type="entry name" value="KFase_sf"/>
</dbReference>
<dbReference type="AlphaFoldDB" id="A0A7X1AYZ1"/>
<accession>A0A7X1AYZ1</accession>
<protein>
    <submittedName>
        <fullName evidence="1">Cyclase family protein</fullName>
    </submittedName>
</protein>
<dbReference type="EMBL" id="JACHVA010000101">
    <property type="protein sequence ID" value="MBC2602558.1"/>
    <property type="molecule type" value="Genomic_DNA"/>
</dbReference>
<evidence type="ECO:0000313" key="1">
    <source>
        <dbReference type="EMBL" id="MBC2602558.1"/>
    </source>
</evidence>
<gene>
    <name evidence="1" type="ORF">H5P30_12305</name>
</gene>
<comment type="caution">
    <text evidence="1">The sequence shown here is derived from an EMBL/GenBank/DDBJ whole genome shotgun (WGS) entry which is preliminary data.</text>
</comment>
<proteinExistence type="predicted"/>
<keyword evidence="2" id="KW-1185">Reference proteome</keyword>
<dbReference type="PANTHER" id="PTHR31118">
    <property type="entry name" value="CYCLASE-LIKE PROTEIN 2"/>
    <property type="match status" value="1"/>
</dbReference>
<organism evidence="1 2">
    <name type="scientific">Puniceicoccus vermicola</name>
    <dbReference type="NCBI Taxonomy" id="388746"/>
    <lineage>
        <taxon>Bacteria</taxon>
        <taxon>Pseudomonadati</taxon>
        <taxon>Verrucomicrobiota</taxon>
        <taxon>Opitutia</taxon>
        <taxon>Puniceicoccales</taxon>
        <taxon>Puniceicoccaceae</taxon>
        <taxon>Puniceicoccus</taxon>
    </lineage>
</organism>
<dbReference type="Pfam" id="PF04199">
    <property type="entry name" value="Cyclase"/>
    <property type="match status" value="1"/>
</dbReference>
<dbReference type="GO" id="GO:0004061">
    <property type="term" value="F:arylformamidase activity"/>
    <property type="evidence" value="ECO:0007669"/>
    <property type="project" value="InterPro"/>
</dbReference>
<dbReference type="SUPFAM" id="SSF102198">
    <property type="entry name" value="Putative cyclase"/>
    <property type="match status" value="1"/>
</dbReference>
<evidence type="ECO:0000313" key="2">
    <source>
        <dbReference type="Proteomes" id="UP000525652"/>
    </source>
</evidence>
<dbReference type="InterPro" id="IPR007325">
    <property type="entry name" value="KFase/CYL"/>
</dbReference>
<dbReference type="RefSeq" id="WP_185693226.1">
    <property type="nucleotide sequence ID" value="NZ_JACHVA010000101.1"/>
</dbReference>
<reference evidence="1 2" key="1">
    <citation type="submission" date="2020-07" db="EMBL/GenBank/DDBJ databases">
        <authorList>
            <person name="Feng X."/>
        </authorList>
    </citation>
    <scope>NUCLEOTIDE SEQUENCE [LARGE SCALE GENOMIC DNA]</scope>
    <source>
        <strain evidence="1 2">JCM14086</strain>
    </source>
</reference>
<dbReference type="Proteomes" id="UP000525652">
    <property type="component" value="Unassembled WGS sequence"/>
</dbReference>
<dbReference type="GO" id="GO:0019441">
    <property type="term" value="P:L-tryptophan catabolic process to kynurenine"/>
    <property type="evidence" value="ECO:0007669"/>
    <property type="project" value="InterPro"/>
</dbReference>
<dbReference type="Gene3D" id="3.50.30.50">
    <property type="entry name" value="Putative cyclase"/>
    <property type="match status" value="1"/>
</dbReference>
<name>A0A7X1AYZ1_9BACT</name>
<dbReference type="PANTHER" id="PTHR31118:SF32">
    <property type="entry name" value="KYNURENINE FORMAMIDASE"/>
    <property type="match status" value="1"/>
</dbReference>
<sequence>MRIFDLSQPLFDGCPNCPAHPPIRLPRSADHPEDGWRMEEFHMASHSGTHLDAPLHKIAGGSSIDQFPLEAFCGRPVVADLIEQVSPGRAIGSELLESVLGSGPDLRDAIVLLNTEWGSLRKSEERWLYQSPYLRCDGAEWLIERKIRAVGIDHFSIGGMDADENLQTHEALLGAGLWVVEELNFRDGWKEFLPGSTFQALPLSLPGFSGSPCRAVLIQS</sequence>